<dbReference type="InterPro" id="IPR007341">
    <property type="entry name" value="Transgly_assoc"/>
</dbReference>
<dbReference type="RefSeq" id="WP_010050349.1">
    <property type="nucleotide sequence ID" value="NZ_BJOJ01000001.1"/>
</dbReference>
<dbReference type="GO" id="GO:0005886">
    <property type="term" value="C:plasma membrane"/>
    <property type="evidence" value="ECO:0007669"/>
    <property type="project" value="UniProtKB-SubCell"/>
</dbReference>
<evidence type="ECO:0000256" key="5">
    <source>
        <dbReference type="ARBA" id="ARBA00022989"/>
    </source>
</evidence>
<evidence type="ECO:0000256" key="1">
    <source>
        <dbReference type="ARBA" id="ARBA00004651"/>
    </source>
</evidence>
<dbReference type="Pfam" id="PF04226">
    <property type="entry name" value="Transgly_assoc"/>
    <property type="match status" value="1"/>
</dbReference>
<evidence type="ECO:0000313" key="8">
    <source>
        <dbReference type="EMBL" id="MDZ5760143.1"/>
    </source>
</evidence>
<sequence length="84" mass="8629">MLGFIWSLIVGGVLGAIGGMILGKDVPGGMIGNIIVGFLGSWIGSSLFGTWGPVIGGFAILPALIGAIILIFIYSLIVGNRNKR</sequence>
<evidence type="ECO:0000256" key="7">
    <source>
        <dbReference type="SAM" id="Phobius"/>
    </source>
</evidence>
<comment type="caution">
    <text evidence="8">The sequence shown here is derived from an EMBL/GenBank/DDBJ whole genome shotgun (WGS) entry which is preliminary data.</text>
</comment>
<feature type="transmembrane region" description="Helical" evidence="7">
    <location>
        <begin position="54"/>
        <end position="77"/>
    </location>
</feature>
<keyword evidence="4 7" id="KW-0812">Transmembrane</keyword>
<evidence type="ECO:0000313" key="9">
    <source>
        <dbReference type="Proteomes" id="UP001290462"/>
    </source>
</evidence>
<feature type="transmembrane region" description="Helical" evidence="7">
    <location>
        <begin position="30"/>
        <end position="48"/>
    </location>
</feature>
<dbReference type="PANTHER" id="PTHR33884">
    <property type="entry name" value="UPF0410 PROTEIN YMGE"/>
    <property type="match status" value="1"/>
</dbReference>
<feature type="transmembrane region" description="Helical" evidence="7">
    <location>
        <begin position="6"/>
        <end position="23"/>
    </location>
</feature>
<name>A0AAW9JX00_CARML</name>
<keyword evidence="3" id="KW-1003">Cell membrane</keyword>
<keyword evidence="5 7" id="KW-1133">Transmembrane helix</keyword>
<evidence type="ECO:0000256" key="3">
    <source>
        <dbReference type="ARBA" id="ARBA00022475"/>
    </source>
</evidence>
<accession>A0AAW9JX00</accession>
<comment type="similarity">
    <text evidence="2">Belongs to the UPF0410 family.</text>
</comment>
<proteinExistence type="inferred from homology"/>
<organism evidence="8 9">
    <name type="scientific">Carnobacterium maltaromaticum</name>
    <name type="common">Carnobacterium piscicola</name>
    <dbReference type="NCBI Taxonomy" id="2751"/>
    <lineage>
        <taxon>Bacteria</taxon>
        <taxon>Bacillati</taxon>
        <taxon>Bacillota</taxon>
        <taxon>Bacilli</taxon>
        <taxon>Lactobacillales</taxon>
        <taxon>Carnobacteriaceae</taxon>
        <taxon>Carnobacterium</taxon>
    </lineage>
</organism>
<evidence type="ECO:0000256" key="6">
    <source>
        <dbReference type="ARBA" id="ARBA00023136"/>
    </source>
</evidence>
<keyword evidence="6 7" id="KW-0472">Membrane</keyword>
<dbReference type="EMBL" id="JAVBVO010000005">
    <property type="protein sequence ID" value="MDZ5760143.1"/>
    <property type="molecule type" value="Genomic_DNA"/>
</dbReference>
<evidence type="ECO:0000256" key="2">
    <source>
        <dbReference type="ARBA" id="ARBA00011006"/>
    </source>
</evidence>
<dbReference type="GeneID" id="83606472"/>
<gene>
    <name evidence="8" type="ORF">RAK27_16015</name>
</gene>
<dbReference type="AlphaFoldDB" id="A0AAW9JX00"/>
<comment type="subcellular location">
    <subcellularLocation>
        <location evidence="1">Cell membrane</location>
        <topology evidence="1">Multi-pass membrane protein</topology>
    </subcellularLocation>
</comment>
<reference evidence="8" key="1">
    <citation type="submission" date="2023-08" db="EMBL/GenBank/DDBJ databases">
        <title>Genomic characterization of piscicolin 126 produced by Carnobacterium maltaromaticum CM22 strain isolated from salmon (Salmo salar).</title>
        <authorList>
            <person name="Gonzalez-Gragera E."/>
            <person name="Garcia-Lopez J.D."/>
            <person name="Teso-Perez C."/>
            <person name="Gimenez-Hernandez I."/>
            <person name="Peralta-Sanchez J.M."/>
            <person name="Valdivia E."/>
            <person name="Montalban-Lopez M."/>
            <person name="Martin-Platero A.M."/>
            <person name="Banos A."/>
            <person name="Martinez-Bueno M."/>
        </authorList>
    </citation>
    <scope>NUCLEOTIDE SEQUENCE</scope>
    <source>
        <strain evidence="8">CM22</strain>
    </source>
</reference>
<dbReference type="Proteomes" id="UP001290462">
    <property type="component" value="Unassembled WGS sequence"/>
</dbReference>
<evidence type="ECO:0000256" key="4">
    <source>
        <dbReference type="ARBA" id="ARBA00022692"/>
    </source>
</evidence>
<protein>
    <submittedName>
        <fullName evidence="8">GlsB/YeaQ/YmgE family stress response membrane protein</fullName>
    </submittedName>
</protein>
<dbReference type="PANTHER" id="PTHR33884:SF3">
    <property type="entry name" value="UPF0410 PROTEIN YMGE"/>
    <property type="match status" value="1"/>
</dbReference>